<keyword evidence="3" id="KW-0732">Signal</keyword>
<keyword evidence="12" id="KW-1185">Reference proteome</keyword>
<sequence length="467" mass="53651">MLKLQNLHEDMSLEHLIMVQMHNLVAPAILLFLTLVNPSIAWDSEDLEVFDVVEEVGQNFYELLGVPPNADSKAIKRAFRSLSLTLHPDKNPAADAEIKFRQLVAVHDILKDANKRAKYEDVLINGLPDWKQAIYYYRRVRKMGLMEMSIILFIIVTIGQYCVAWAAYFEKKYAIEEFVRFKSKKIQKKQKKGKPVDETEAKWIPDLMNSLPKPSVTCTLPVQICRLCWFLVVDAPPLTYHWIRTYFEERAQAATEQAEESSEEEEVYVPRERGPRRRKGFQVPEVTESSENHKDNTKIKELQPPKKSPPPATYTSGPWTDEEFLDLIRLMKKFPPGTNERWEKIGVAMKRAPHEVAHFAHKMKEEGFKPVVVKEEEPEEPEVLKKVKTRSTVDVEENPWSPTQQKALESALAANPKGTTGDRWARIAASVPGKTKEECMVRFKKIHEAVKKKKEESNDCGPEEAAS</sequence>
<dbReference type="GO" id="GO:0012505">
    <property type="term" value="C:endomembrane system"/>
    <property type="evidence" value="ECO:0007669"/>
    <property type="project" value="UniProtKB-SubCell"/>
</dbReference>
<dbReference type="InterPro" id="IPR009057">
    <property type="entry name" value="Homeodomain-like_sf"/>
</dbReference>
<evidence type="ECO:0000313" key="11">
    <source>
        <dbReference type="EMBL" id="KAF6208845.1"/>
    </source>
</evidence>
<dbReference type="PRINTS" id="PR00625">
    <property type="entry name" value="JDOMAIN"/>
</dbReference>
<dbReference type="InterPro" id="IPR001005">
    <property type="entry name" value="SANT/Myb"/>
</dbReference>
<evidence type="ECO:0000256" key="5">
    <source>
        <dbReference type="ARBA" id="ARBA00023136"/>
    </source>
</evidence>
<feature type="transmembrane region" description="Helical" evidence="8">
    <location>
        <begin position="16"/>
        <end position="36"/>
    </location>
</feature>
<dbReference type="CDD" id="cd00167">
    <property type="entry name" value="SANT"/>
    <property type="match status" value="2"/>
</dbReference>
<dbReference type="SUPFAM" id="SSF46689">
    <property type="entry name" value="Homeodomain-like"/>
    <property type="match status" value="2"/>
</dbReference>
<keyword evidence="4 8" id="KW-1133">Transmembrane helix</keyword>
<dbReference type="SUPFAM" id="SSF46565">
    <property type="entry name" value="Chaperone J-domain"/>
    <property type="match status" value="1"/>
</dbReference>
<keyword evidence="5 8" id="KW-0472">Membrane</keyword>
<dbReference type="InterPro" id="IPR052606">
    <property type="entry name" value="DnaJ_domain_protein"/>
</dbReference>
<dbReference type="EMBL" id="WIXP02000006">
    <property type="protein sequence ID" value="KAF6208845.1"/>
    <property type="molecule type" value="Genomic_DNA"/>
</dbReference>
<dbReference type="Proteomes" id="UP000466442">
    <property type="component" value="Unassembled WGS sequence"/>
</dbReference>
<dbReference type="PROSITE" id="PS00636">
    <property type="entry name" value="DNAJ_1"/>
    <property type="match status" value="1"/>
</dbReference>
<evidence type="ECO:0000256" key="1">
    <source>
        <dbReference type="ARBA" id="ARBA00004123"/>
    </source>
</evidence>
<feature type="compositionally biased region" description="Basic and acidic residues" evidence="7">
    <location>
        <begin position="290"/>
        <end position="304"/>
    </location>
</feature>
<dbReference type="PANTHER" id="PTHR44653:SF2">
    <property type="entry name" value="DNAJ HOMOLOG SUBFAMILY C MEMBER 1"/>
    <property type="match status" value="1"/>
</dbReference>
<evidence type="ECO:0000256" key="3">
    <source>
        <dbReference type="ARBA" id="ARBA00022729"/>
    </source>
</evidence>
<dbReference type="PROSITE" id="PS50076">
    <property type="entry name" value="DNAJ_2"/>
    <property type="match status" value="1"/>
</dbReference>
<evidence type="ECO:0000256" key="4">
    <source>
        <dbReference type="ARBA" id="ARBA00022989"/>
    </source>
</evidence>
<comment type="caution">
    <text evidence="11">The sequence shown here is derived from an EMBL/GenBank/DDBJ whole genome shotgun (WGS) entry which is preliminary data.</text>
</comment>
<dbReference type="Pfam" id="PF00249">
    <property type="entry name" value="Myb_DNA-binding"/>
    <property type="match status" value="1"/>
</dbReference>
<evidence type="ECO:0000259" key="9">
    <source>
        <dbReference type="PROSITE" id="PS50076"/>
    </source>
</evidence>
<dbReference type="InterPro" id="IPR018253">
    <property type="entry name" value="DnaJ_domain_CS"/>
</dbReference>
<evidence type="ECO:0000259" key="10">
    <source>
        <dbReference type="PROSITE" id="PS50090"/>
    </source>
</evidence>
<organism evidence="11 12">
    <name type="scientific">Apolygus lucorum</name>
    <name type="common">Small green plant bug</name>
    <name type="synonym">Lygocoris lucorum</name>
    <dbReference type="NCBI Taxonomy" id="248454"/>
    <lineage>
        <taxon>Eukaryota</taxon>
        <taxon>Metazoa</taxon>
        <taxon>Ecdysozoa</taxon>
        <taxon>Arthropoda</taxon>
        <taxon>Hexapoda</taxon>
        <taxon>Insecta</taxon>
        <taxon>Pterygota</taxon>
        <taxon>Neoptera</taxon>
        <taxon>Paraneoptera</taxon>
        <taxon>Hemiptera</taxon>
        <taxon>Heteroptera</taxon>
        <taxon>Panheteroptera</taxon>
        <taxon>Cimicomorpha</taxon>
        <taxon>Miridae</taxon>
        <taxon>Mirini</taxon>
        <taxon>Apolygus</taxon>
    </lineage>
</organism>
<evidence type="ECO:0008006" key="13">
    <source>
        <dbReference type="Google" id="ProtNLM"/>
    </source>
</evidence>
<accession>A0A8S9XMM7</accession>
<comment type="subcellular location">
    <subcellularLocation>
        <location evidence="6">Endomembrane system</location>
        <topology evidence="6">Single-pass membrane protein</topology>
    </subcellularLocation>
    <subcellularLocation>
        <location evidence="1">Nucleus</location>
    </subcellularLocation>
</comment>
<feature type="region of interest" description="Disordered" evidence="7">
    <location>
        <begin position="255"/>
        <end position="319"/>
    </location>
</feature>
<dbReference type="SMART" id="SM00271">
    <property type="entry name" value="DnaJ"/>
    <property type="match status" value="1"/>
</dbReference>
<dbReference type="PROSITE" id="PS50090">
    <property type="entry name" value="MYB_LIKE"/>
    <property type="match status" value="1"/>
</dbReference>
<feature type="compositionally biased region" description="Acidic residues" evidence="7">
    <location>
        <begin position="257"/>
        <end position="267"/>
    </location>
</feature>
<keyword evidence="2 8" id="KW-0812">Transmembrane</keyword>
<dbReference type="Gene3D" id="1.10.287.110">
    <property type="entry name" value="DnaJ domain"/>
    <property type="match status" value="1"/>
</dbReference>
<dbReference type="Gene3D" id="1.10.10.60">
    <property type="entry name" value="Homeodomain-like"/>
    <property type="match status" value="2"/>
</dbReference>
<dbReference type="InterPro" id="IPR001623">
    <property type="entry name" value="DnaJ_domain"/>
</dbReference>
<dbReference type="GO" id="GO:0005634">
    <property type="term" value="C:nucleus"/>
    <property type="evidence" value="ECO:0007669"/>
    <property type="project" value="UniProtKB-SubCell"/>
</dbReference>
<feature type="transmembrane region" description="Helical" evidence="8">
    <location>
        <begin position="148"/>
        <end position="168"/>
    </location>
</feature>
<dbReference type="PANTHER" id="PTHR44653">
    <property type="entry name" value="DNAJ HOMOLOG SUBFAMILY C MEMBER 1"/>
    <property type="match status" value="1"/>
</dbReference>
<evidence type="ECO:0000256" key="6">
    <source>
        <dbReference type="ARBA" id="ARBA00037847"/>
    </source>
</evidence>
<evidence type="ECO:0000256" key="2">
    <source>
        <dbReference type="ARBA" id="ARBA00022692"/>
    </source>
</evidence>
<dbReference type="InterPro" id="IPR036869">
    <property type="entry name" value="J_dom_sf"/>
</dbReference>
<dbReference type="Pfam" id="PF23082">
    <property type="entry name" value="Myb_DNA-binding_2"/>
    <property type="match status" value="1"/>
</dbReference>
<dbReference type="CDD" id="cd06257">
    <property type="entry name" value="DnaJ"/>
    <property type="match status" value="1"/>
</dbReference>
<dbReference type="AlphaFoldDB" id="A0A8S9XMM7"/>
<protein>
    <recommendedName>
        <fullName evidence="13">DnaJ homolog subfamily C member 1</fullName>
    </recommendedName>
</protein>
<evidence type="ECO:0000256" key="8">
    <source>
        <dbReference type="SAM" id="Phobius"/>
    </source>
</evidence>
<evidence type="ECO:0000313" key="12">
    <source>
        <dbReference type="Proteomes" id="UP000466442"/>
    </source>
</evidence>
<reference evidence="11" key="1">
    <citation type="journal article" date="2021" name="Mol. Ecol. Resour.">
        <title>Apolygus lucorum genome provides insights into omnivorousness and mesophyll feeding.</title>
        <authorList>
            <person name="Liu Y."/>
            <person name="Liu H."/>
            <person name="Wang H."/>
            <person name="Huang T."/>
            <person name="Liu B."/>
            <person name="Yang B."/>
            <person name="Yin L."/>
            <person name="Li B."/>
            <person name="Zhang Y."/>
            <person name="Zhang S."/>
            <person name="Jiang F."/>
            <person name="Zhang X."/>
            <person name="Ren Y."/>
            <person name="Wang B."/>
            <person name="Wang S."/>
            <person name="Lu Y."/>
            <person name="Wu K."/>
            <person name="Fan W."/>
            <person name="Wang G."/>
        </authorList>
    </citation>
    <scope>NUCLEOTIDE SEQUENCE</scope>
    <source>
        <strain evidence="11">12Hb</strain>
    </source>
</reference>
<dbReference type="SMART" id="SM00717">
    <property type="entry name" value="SANT"/>
    <property type="match status" value="2"/>
</dbReference>
<dbReference type="Pfam" id="PF00226">
    <property type="entry name" value="DnaJ"/>
    <property type="match status" value="1"/>
</dbReference>
<dbReference type="OrthoDB" id="1420887at2759"/>
<gene>
    <name evidence="11" type="ORF">GE061_014586</name>
</gene>
<feature type="domain" description="Myb-like" evidence="10">
    <location>
        <begin position="392"/>
        <end position="447"/>
    </location>
</feature>
<evidence type="ECO:0000256" key="7">
    <source>
        <dbReference type="SAM" id="MobiDB-lite"/>
    </source>
</evidence>
<name>A0A8S9XMM7_APOLU</name>
<proteinExistence type="predicted"/>
<feature type="domain" description="J" evidence="9">
    <location>
        <begin position="59"/>
        <end position="123"/>
    </location>
</feature>